<sequence>MYGSTQQPHSTAPLFQKPARSQPSSRSNGEAARTPPSPLLLHLPFSSLPHLHTQETQRERQRETHTDTEGRDRYERDQKKNNFRWTSHSSTSTSSAFCLSRRPRQGQTDIQKQIRRRLGSDGRDILRPRSK</sequence>
<dbReference type="EMBL" id="OZ023720">
    <property type="protein sequence ID" value="CAK9870209.1"/>
    <property type="molecule type" value="Genomic_DNA"/>
</dbReference>
<feature type="compositionally biased region" description="Low complexity" evidence="1">
    <location>
        <begin position="86"/>
        <end position="95"/>
    </location>
</feature>
<feature type="region of interest" description="Disordered" evidence="1">
    <location>
        <begin position="1"/>
        <end position="131"/>
    </location>
</feature>
<name>A0ABP1B666_9BRYO</name>
<gene>
    <name evidence="2" type="ORF">CSSPJE1EN2_LOCUS12946</name>
</gene>
<dbReference type="Proteomes" id="UP001497522">
    <property type="component" value="Chromosome 19"/>
</dbReference>
<evidence type="ECO:0000313" key="3">
    <source>
        <dbReference type="Proteomes" id="UP001497522"/>
    </source>
</evidence>
<organism evidence="2 3">
    <name type="scientific">Sphagnum jensenii</name>
    <dbReference type="NCBI Taxonomy" id="128206"/>
    <lineage>
        <taxon>Eukaryota</taxon>
        <taxon>Viridiplantae</taxon>
        <taxon>Streptophyta</taxon>
        <taxon>Embryophyta</taxon>
        <taxon>Bryophyta</taxon>
        <taxon>Sphagnophytina</taxon>
        <taxon>Sphagnopsida</taxon>
        <taxon>Sphagnales</taxon>
        <taxon>Sphagnaceae</taxon>
        <taxon>Sphagnum</taxon>
    </lineage>
</organism>
<protein>
    <submittedName>
        <fullName evidence="2">Uncharacterized protein</fullName>
    </submittedName>
</protein>
<feature type="compositionally biased region" description="Low complexity" evidence="1">
    <location>
        <begin position="39"/>
        <end position="51"/>
    </location>
</feature>
<feature type="compositionally biased region" description="Polar residues" evidence="1">
    <location>
        <begin position="19"/>
        <end position="28"/>
    </location>
</feature>
<feature type="compositionally biased region" description="Basic and acidic residues" evidence="1">
    <location>
        <begin position="52"/>
        <end position="80"/>
    </location>
</feature>
<keyword evidence="3" id="KW-1185">Reference proteome</keyword>
<feature type="compositionally biased region" description="Basic and acidic residues" evidence="1">
    <location>
        <begin position="118"/>
        <end position="131"/>
    </location>
</feature>
<accession>A0ABP1B666</accession>
<reference evidence="2" key="1">
    <citation type="submission" date="2024-03" db="EMBL/GenBank/DDBJ databases">
        <authorList>
            <consortium name="ELIXIR-Norway"/>
            <consortium name="Elixir Norway"/>
        </authorList>
    </citation>
    <scope>NUCLEOTIDE SEQUENCE</scope>
</reference>
<proteinExistence type="predicted"/>
<feature type="compositionally biased region" description="Polar residues" evidence="1">
    <location>
        <begin position="1"/>
        <end position="10"/>
    </location>
</feature>
<evidence type="ECO:0000256" key="1">
    <source>
        <dbReference type="SAM" id="MobiDB-lite"/>
    </source>
</evidence>
<evidence type="ECO:0000313" key="2">
    <source>
        <dbReference type="EMBL" id="CAK9870209.1"/>
    </source>
</evidence>